<dbReference type="RefSeq" id="WP_017344226.1">
    <property type="nucleotide sequence ID" value="NZ_CP073695.1"/>
</dbReference>
<dbReference type="PANTHER" id="PTHR43162:SF1">
    <property type="entry name" value="PRESTALK A DIFFERENTIATION PROTEIN A"/>
    <property type="match status" value="1"/>
</dbReference>
<protein>
    <submittedName>
        <fullName evidence="2">NAD(P)H-binding protein</fullName>
    </submittedName>
</protein>
<name>A0A8T8LNL5_9EURY</name>
<evidence type="ECO:0000313" key="3">
    <source>
        <dbReference type="Proteomes" id="UP000679341"/>
    </source>
</evidence>
<dbReference type="Gene3D" id="3.90.25.10">
    <property type="entry name" value="UDP-galactose 4-epimerase, domain 1"/>
    <property type="match status" value="1"/>
</dbReference>
<dbReference type="SUPFAM" id="SSF51735">
    <property type="entry name" value="NAD(P)-binding Rossmann-fold domains"/>
    <property type="match status" value="1"/>
</dbReference>
<proteinExistence type="predicted"/>
<evidence type="ECO:0000313" key="2">
    <source>
        <dbReference type="EMBL" id="QUO48743.1"/>
    </source>
</evidence>
<dbReference type="InterPro" id="IPR008030">
    <property type="entry name" value="NmrA-like"/>
</dbReference>
<sequence>MERAATGEESSGRPTADRVLVTGATGTVGEPLVRKLTDGDASVRLATRNPDDAREQFGEGLEYVEFDLGRPETWGSALADVDRLFLLYPPGSAVSDITEFADAADRVGVEHVAFLSILGAGKLPILPHRRIETHLAGTDLACTFLRASWFAQNLSEIHRAEIVDRNEIYVPAGDGVLSFTDARDVAAVAATVLTDPGHRNRAYDLTGPAALDFHEVAGVFSDVLDRPIEYADPSRLTFARQMYRRGFSPGFVVFMVAEYSVVRLGFSGRTTDDIETLLGRPPRTVREFVADYADEFRA</sequence>
<dbReference type="GeneID" id="64826910"/>
<feature type="domain" description="NmrA-like" evidence="1">
    <location>
        <begin position="17"/>
        <end position="231"/>
    </location>
</feature>
<accession>A0A8T8LNL5</accession>
<dbReference type="InterPro" id="IPR036291">
    <property type="entry name" value="NAD(P)-bd_dom_sf"/>
</dbReference>
<reference evidence="2 3" key="1">
    <citation type="submission" date="2021-03" db="EMBL/GenBank/DDBJ databases">
        <title>Halorubrum sodomense MBLA0099, Whole genome shotgun sequencing.</title>
        <authorList>
            <person name="Seo M.-J."/>
            <person name="Cho E.-S."/>
            <person name="Hwang C.Y."/>
        </authorList>
    </citation>
    <scope>NUCLEOTIDE SEQUENCE [LARGE SCALE GENOMIC DNA]</scope>
    <source>
        <strain evidence="2 3">MBLA0099</strain>
    </source>
</reference>
<dbReference type="InterPro" id="IPR051604">
    <property type="entry name" value="Ergot_Alk_Oxidoreductase"/>
</dbReference>
<dbReference type="EMBL" id="CP073695">
    <property type="protein sequence ID" value="QUO48743.1"/>
    <property type="molecule type" value="Genomic_DNA"/>
</dbReference>
<gene>
    <name evidence="2" type="ORF">J7656_05180</name>
</gene>
<evidence type="ECO:0000259" key="1">
    <source>
        <dbReference type="Pfam" id="PF05368"/>
    </source>
</evidence>
<dbReference type="Gene3D" id="3.40.50.720">
    <property type="entry name" value="NAD(P)-binding Rossmann-like Domain"/>
    <property type="match status" value="1"/>
</dbReference>
<dbReference type="PANTHER" id="PTHR43162">
    <property type="match status" value="1"/>
</dbReference>
<keyword evidence="3" id="KW-1185">Reference proteome</keyword>
<organism evidence="2 3">
    <name type="scientific">Halorubrum ruber</name>
    <dbReference type="NCBI Taxonomy" id="2982524"/>
    <lineage>
        <taxon>Archaea</taxon>
        <taxon>Methanobacteriati</taxon>
        <taxon>Methanobacteriota</taxon>
        <taxon>Stenosarchaea group</taxon>
        <taxon>Halobacteria</taxon>
        <taxon>Halobacteriales</taxon>
        <taxon>Haloferacaceae</taxon>
        <taxon>Halorubrum</taxon>
    </lineage>
</organism>
<dbReference type="OrthoDB" id="213145at2157"/>
<dbReference type="Proteomes" id="UP000679341">
    <property type="component" value="Chromosome"/>
</dbReference>
<dbReference type="AlphaFoldDB" id="A0A8T8LNL5"/>
<dbReference type="KEGG" id="hss:J7656_05180"/>
<dbReference type="Pfam" id="PF05368">
    <property type="entry name" value="NmrA"/>
    <property type="match status" value="1"/>
</dbReference>